<evidence type="ECO:0000313" key="1">
    <source>
        <dbReference type="EMBL" id="MFC6179999.1"/>
    </source>
</evidence>
<proteinExistence type="predicted"/>
<comment type="caution">
    <text evidence="1">The sequence shown here is derived from an EMBL/GenBank/DDBJ whole genome shotgun (WGS) entry which is preliminary data.</text>
</comment>
<name>A0ABW1RWU6_9LACO</name>
<accession>A0ABW1RWU6</accession>
<reference evidence="2" key="1">
    <citation type="journal article" date="2019" name="Int. J. Syst. Evol. Microbiol.">
        <title>The Global Catalogue of Microorganisms (GCM) 10K type strain sequencing project: providing services to taxonomists for standard genome sequencing and annotation.</title>
        <authorList>
            <consortium name="The Broad Institute Genomics Platform"/>
            <consortium name="The Broad Institute Genome Sequencing Center for Infectious Disease"/>
            <person name="Wu L."/>
            <person name="Ma J."/>
        </authorList>
    </citation>
    <scope>NUCLEOTIDE SEQUENCE [LARGE SCALE GENOMIC DNA]</scope>
    <source>
        <strain evidence="2">CCM 8933</strain>
    </source>
</reference>
<evidence type="ECO:0000313" key="2">
    <source>
        <dbReference type="Proteomes" id="UP001596282"/>
    </source>
</evidence>
<dbReference type="RefSeq" id="WP_171001428.1">
    <property type="nucleotide sequence ID" value="NZ_BJDJ01000006.1"/>
</dbReference>
<keyword evidence="2" id="KW-1185">Reference proteome</keyword>
<sequence length="46" mass="5409">MSINLVPLMIVGLLATIIRADHYGWDDVHDHFEKLFEEDMTDYESK</sequence>
<dbReference type="EMBL" id="JBHSSC010000005">
    <property type="protein sequence ID" value="MFC6179999.1"/>
    <property type="molecule type" value="Genomic_DNA"/>
</dbReference>
<dbReference type="Proteomes" id="UP001596282">
    <property type="component" value="Unassembled WGS sequence"/>
</dbReference>
<gene>
    <name evidence="1" type="ORF">ACFP5Y_01905</name>
</gene>
<organism evidence="1 2">
    <name type="scientific">Lactiplantibacillus daowaiensis</name>
    <dbReference type="NCBI Taxonomy" id="2559918"/>
    <lineage>
        <taxon>Bacteria</taxon>
        <taxon>Bacillati</taxon>
        <taxon>Bacillota</taxon>
        <taxon>Bacilli</taxon>
        <taxon>Lactobacillales</taxon>
        <taxon>Lactobacillaceae</taxon>
        <taxon>Lactiplantibacillus</taxon>
    </lineage>
</organism>
<protein>
    <submittedName>
        <fullName evidence="1">Uncharacterized protein</fullName>
    </submittedName>
</protein>